<accession>A0ABR2MYZ3</accession>
<reference evidence="1 2" key="1">
    <citation type="journal article" date="2022" name="Nat. Plants">
        <title>Genomes of leafy and leafless Platanthera orchids illuminate the evolution of mycoheterotrophy.</title>
        <authorList>
            <person name="Li M.H."/>
            <person name="Liu K.W."/>
            <person name="Li Z."/>
            <person name="Lu H.C."/>
            <person name="Ye Q.L."/>
            <person name="Zhang D."/>
            <person name="Wang J.Y."/>
            <person name="Li Y.F."/>
            <person name="Zhong Z.M."/>
            <person name="Liu X."/>
            <person name="Yu X."/>
            <person name="Liu D.K."/>
            <person name="Tu X.D."/>
            <person name="Liu B."/>
            <person name="Hao Y."/>
            <person name="Liao X.Y."/>
            <person name="Jiang Y.T."/>
            <person name="Sun W.H."/>
            <person name="Chen J."/>
            <person name="Chen Y.Q."/>
            <person name="Ai Y."/>
            <person name="Zhai J.W."/>
            <person name="Wu S.S."/>
            <person name="Zhou Z."/>
            <person name="Hsiao Y.Y."/>
            <person name="Wu W.L."/>
            <person name="Chen Y.Y."/>
            <person name="Lin Y.F."/>
            <person name="Hsu J.L."/>
            <person name="Li C.Y."/>
            <person name="Wang Z.W."/>
            <person name="Zhao X."/>
            <person name="Zhong W.Y."/>
            <person name="Ma X.K."/>
            <person name="Ma L."/>
            <person name="Huang J."/>
            <person name="Chen G.Z."/>
            <person name="Huang M.Z."/>
            <person name="Huang L."/>
            <person name="Peng D.H."/>
            <person name="Luo Y.B."/>
            <person name="Zou S.Q."/>
            <person name="Chen S.P."/>
            <person name="Lan S."/>
            <person name="Tsai W.C."/>
            <person name="Van de Peer Y."/>
            <person name="Liu Z.J."/>
        </authorList>
    </citation>
    <scope>NUCLEOTIDE SEQUENCE [LARGE SCALE GENOMIC DNA]</scope>
    <source>
        <strain evidence="1">Lor288</strain>
    </source>
</reference>
<gene>
    <name evidence="1" type="ORF">KSP40_PGU003344</name>
</gene>
<proteinExistence type="predicted"/>
<keyword evidence="2" id="KW-1185">Reference proteome</keyword>
<dbReference type="EMBL" id="JBBWWR010000003">
    <property type="protein sequence ID" value="KAK8969082.1"/>
    <property type="molecule type" value="Genomic_DNA"/>
</dbReference>
<evidence type="ECO:0000313" key="1">
    <source>
        <dbReference type="EMBL" id="KAK8969082.1"/>
    </source>
</evidence>
<dbReference type="Proteomes" id="UP001412067">
    <property type="component" value="Unassembled WGS sequence"/>
</dbReference>
<organism evidence="1 2">
    <name type="scientific">Platanthera guangdongensis</name>
    <dbReference type="NCBI Taxonomy" id="2320717"/>
    <lineage>
        <taxon>Eukaryota</taxon>
        <taxon>Viridiplantae</taxon>
        <taxon>Streptophyta</taxon>
        <taxon>Embryophyta</taxon>
        <taxon>Tracheophyta</taxon>
        <taxon>Spermatophyta</taxon>
        <taxon>Magnoliopsida</taxon>
        <taxon>Liliopsida</taxon>
        <taxon>Asparagales</taxon>
        <taxon>Orchidaceae</taxon>
        <taxon>Orchidoideae</taxon>
        <taxon>Orchideae</taxon>
        <taxon>Orchidinae</taxon>
        <taxon>Platanthera</taxon>
    </lineage>
</organism>
<comment type="caution">
    <text evidence="1">The sequence shown here is derived from an EMBL/GenBank/DDBJ whole genome shotgun (WGS) entry which is preliminary data.</text>
</comment>
<evidence type="ECO:0000313" key="2">
    <source>
        <dbReference type="Proteomes" id="UP001412067"/>
    </source>
</evidence>
<name>A0ABR2MYZ3_9ASPA</name>
<sequence length="122" mass="14175">MLSSVYSSIYRASNLYHELCRDDVADHDKYSKHFGSIFVFFLNHSDTMDFLWINDFCPSLYDMLYISVQMREKLESSGQALGLCVLNWESTLFICHGRTLSTASSYSHLNYYSCQSISYVFP</sequence>
<protein>
    <submittedName>
        <fullName evidence="1">Uncharacterized protein</fullName>
    </submittedName>
</protein>